<dbReference type="PROSITE" id="PS51257">
    <property type="entry name" value="PROKAR_LIPOPROTEIN"/>
    <property type="match status" value="1"/>
</dbReference>
<dbReference type="Pfam" id="PF13845">
    <property type="entry name" value="Septum_form"/>
    <property type="match status" value="1"/>
</dbReference>
<feature type="chain" id="PRO_5038575965" description="Septum formation-related domain-containing protein" evidence="2">
    <location>
        <begin position="30"/>
        <end position="295"/>
    </location>
</feature>
<dbReference type="AlphaFoldDB" id="A0A6G6WKF6"/>
<name>A0A6G6WKF6_9ACTN</name>
<organism evidence="4 5">
    <name type="scientific">Nocardioides anomalus</name>
    <dbReference type="NCBI Taxonomy" id="2712223"/>
    <lineage>
        <taxon>Bacteria</taxon>
        <taxon>Bacillati</taxon>
        <taxon>Actinomycetota</taxon>
        <taxon>Actinomycetes</taxon>
        <taxon>Propionibacteriales</taxon>
        <taxon>Nocardioidaceae</taxon>
        <taxon>Nocardioides</taxon>
    </lineage>
</organism>
<evidence type="ECO:0000313" key="4">
    <source>
        <dbReference type="EMBL" id="QIG45821.1"/>
    </source>
</evidence>
<dbReference type="InterPro" id="IPR026004">
    <property type="entry name" value="Septum_form"/>
</dbReference>
<feature type="region of interest" description="Disordered" evidence="1">
    <location>
        <begin position="28"/>
        <end position="64"/>
    </location>
</feature>
<dbReference type="KEGG" id="nano:G5V58_08065"/>
<keyword evidence="2" id="KW-0732">Signal</keyword>
<evidence type="ECO:0000313" key="5">
    <source>
        <dbReference type="Proteomes" id="UP000502996"/>
    </source>
</evidence>
<gene>
    <name evidence="4" type="ORF">G5V58_08065</name>
</gene>
<reference evidence="4 5" key="1">
    <citation type="submission" date="2020-02" db="EMBL/GenBank/DDBJ databases">
        <title>Full genome sequence of Nocardioides sp. R-3366.</title>
        <authorList>
            <person name="Im W.-T."/>
        </authorList>
    </citation>
    <scope>NUCLEOTIDE SEQUENCE [LARGE SCALE GENOMIC DNA]</scope>
    <source>
        <strain evidence="4 5">R-3366</strain>
    </source>
</reference>
<protein>
    <recommendedName>
        <fullName evidence="3">Septum formation-related domain-containing protein</fullName>
    </recommendedName>
</protein>
<evidence type="ECO:0000256" key="2">
    <source>
        <dbReference type="SAM" id="SignalP"/>
    </source>
</evidence>
<sequence length="295" mass="30748">MRAGTSRVGRAARVLVVVLALAGAAACSSDDGGGDEPAAAASTSSSPSPTPTPAPPPPPAPADGACYRVSYDEALAPTNSEPALDCGKPHTSQTYAVGELDLVAGGHLLAVDSEAARRQVARRCPTRLAAYVGATPEQLRLSLLRAVWFTPTIEDSDAGAAWYRCDVIAVTGDQSVAKFTGDLKGAFKRPAGDDFAMCGTAQPGSPGFTRVLCRDDHTWKAISVVDLSAGAKGPPNRPAYPGEKVVRAAGEDTCQDAARAIASDALDYEWGYEWPTAEQWQAGQTYGRCWAPDPD</sequence>
<proteinExistence type="predicted"/>
<dbReference type="Proteomes" id="UP000502996">
    <property type="component" value="Chromosome"/>
</dbReference>
<keyword evidence="5" id="KW-1185">Reference proteome</keyword>
<feature type="signal peptide" evidence="2">
    <location>
        <begin position="1"/>
        <end position="29"/>
    </location>
</feature>
<dbReference type="EMBL" id="CP049257">
    <property type="protein sequence ID" value="QIG45821.1"/>
    <property type="molecule type" value="Genomic_DNA"/>
</dbReference>
<accession>A0A6G6WKF6</accession>
<evidence type="ECO:0000259" key="3">
    <source>
        <dbReference type="Pfam" id="PF13845"/>
    </source>
</evidence>
<evidence type="ECO:0000256" key="1">
    <source>
        <dbReference type="SAM" id="MobiDB-lite"/>
    </source>
</evidence>
<feature type="domain" description="Septum formation-related" evidence="3">
    <location>
        <begin position="64"/>
        <end position="289"/>
    </location>
</feature>
<feature type="compositionally biased region" description="Pro residues" evidence="1">
    <location>
        <begin position="48"/>
        <end position="61"/>
    </location>
</feature>
<feature type="compositionally biased region" description="Low complexity" evidence="1">
    <location>
        <begin position="28"/>
        <end position="47"/>
    </location>
</feature>